<feature type="transmembrane region" description="Helical" evidence="8">
    <location>
        <begin position="215"/>
        <end position="234"/>
    </location>
</feature>
<feature type="transmembrane region" description="Helical" evidence="8">
    <location>
        <begin position="431"/>
        <end position="454"/>
    </location>
</feature>
<evidence type="ECO:0000256" key="6">
    <source>
        <dbReference type="ARBA" id="ARBA00022989"/>
    </source>
</evidence>
<protein>
    <submittedName>
        <fullName evidence="9">Choline-glycine betaine transporter</fullName>
    </submittedName>
</protein>
<feature type="transmembrane region" description="Helical" evidence="8">
    <location>
        <begin position="131"/>
        <end position="154"/>
    </location>
</feature>
<evidence type="ECO:0000256" key="7">
    <source>
        <dbReference type="ARBA" id="ARBA00023136"/>
    </source>
</evidence>
<accession>A0A1H9L670</accession>
<dbReference type="STRING" id="478744.SAMN05444359_12320"/>
<keyword evidence="5 8" id="KW-0812">Transmembrane</keyword>
<dbReference type="Pfam" id="PF02028">
    <property type="entry name" value="BCCT"/>
    <property type="match status" value="1"/>
</dbReference>
<evidence type="ECO:0000256" key="1">
    <source>
        <dbReference type="ARBA" id="ARBA00004651"/>
    </source>
</evidence>
<dbReference type="PANTHER" id="PTHR30047:SF7">
    <property type="entry name" value="HIGH-AFFINITY CHOLINE TRANSPORT PROTEIN"/>
    <property type="match status" value="1"/>
</dbReference>
<organism evidence="9 10">
    <name type="scientific">Neolewinella agarilytica</name>
    <dbReference type="NCBI Taxonomy" id="478744"/>
    <lineage>
        <taxon>Bacteria</taxon>
        <taxon>Pseudomonadati</taxon>
        <taxon>Bacteroidota</taxon>
        <taxon>Saprospiria</taxon>
        <taxon>Saprospirales</taxon>
        <taxon>Lewinellaceae</taxon>
        <taxon>Neolewinella</taxon>
    </lineage>
</organism>
<dbReference type="Proteomes" id="UP000199021">
    <property type="component" value="Unassembled WGS sequence"/>
</dbReference>
<evidence type="ECO:0000256" key="8">
    <source>
        <dbReference type="SAM" id="Phobius"/>
    </source>
</evidence>
<feature type="transmembrane region" description="Helical" evidence="8">
    <location>
        <begin position="337"/>
        <end position="358"/>
    </location>
</feature>
<keyword evidence="6 8" id="KW-1133">Transmembrane helix</keyword>
<dbReference type="FunCoup" id="A0A1H9L670">
    <property type="interactions" value="55"/>
</dbReference>
<evidence type="ECO:0000256" key="3">
    <source>
        <dbReference type="ARBA" id="ARBA00022448"/>
    </source>
</evidence>
<sequence>MRIRYTVLLPPLLPLLACAIWGIKDPEGLVTTMRGWSDWVMLHFDWLFNGSTFACLLIVVAAYISPLGRVKIGGDTATPLLSRPRWFAITVCTTIATGILFWGTAEPIYHVSGPPEAGLAEPDVFAMSIMYLHWTFTPYGMYTLGGLLFALAFYNRRQPFAISSLLEPLLGERIHKKAGAAVDVICLFALVAGMAGSLGAGTLSLSGGLASERTPLVLGLIIAAIVIAFSVSAASGLQRGIRLLSGINVVGFMLLAVFVFFTGPTLEALALSFSAAGEYVSTFVPRNLGLDPGIDAAWGRAWTSFYWAGWYAWAPVTALFLGRLGRGYTVRAFIRVNLLYTSLFGAFWMVCFAAIGLVTDESGQLSAALTEGGPEAVIYVLLDTLPLAELTPGLFLLLVFLSYVTAADSNISAMSALCVEGITPERQEAPLFVKLLWGGIIGTTAWVMVAFAGIDGIRLVNTLGGFPAMFLFLLAGGSLLVLVVRSWRARPLVQGRGKGSVEVLRSESGKGAKRL</sequence>
<dbReference type="PANTHER" id="PTHR30047">
    <property type="entry name" value="HIGH-AFFINITY CHOLINE TRANSPORT PROTEIN-RELATED"/>
    <property type="match status" value="1"/>
</dbReference>
<feature type="transmembrane region" description="Helical" evidence="8">
    <location>
        <begin position="46"/>
        <end position="65"/>
    </location>
</feature>
<keyword evidence="7 8" id="KW-0472">Membrane</keyword>
<dbReference type="AlphaFoldDB" id="A0A1H9L670"/>
<feature type="transmembrane region" description="Helical" evidence="8">
    <location>
        <begin position="86"/>
        <end position="105"/>
    </location>
</feature>
<keyword evidence="3" id="KW-0813">Transport</keyword>
<evidence type="ECO:0000313" key="10">
    <source>
        <dbReference type="Proteomes" id="UP000199021"/>
    </source>
</evidence>
<feature type="transmembrane region" description="Helical" evidence="8">
    <location>
        <begin position="241"/>
        <end position="261"/>
    </location>
</feature>
<gene>
    <name evidence="9" type="ORF">SAMN05444359_12320</name>
</gene>
<proteinExistence type="inferred from homology"/>
<dbReference type="InterPro" id="IPR000060">
    <property type="entry name" value="BCCT_transptr"/>
</dbReference>
<keyword evidence="10" id="KW-1185">Reference proteome</keyword>
<name>A0A1H9L670_9BACT</name>
<evidence type="ECO:0000256" key="4">
    <source>
        <dbReference type="ARBA" id="ARBA00022475"/>
    </source>
</evidence>
<reference evidence="10" key="1">
    <citation type="submission" date="2016-10" db="EMBL/GenBank/DDBJ databases">
        <authorList>
            <person name="Varghese N."/>
            <person name="Submissions S."/>
        </authorList>
    </citation>
    <scope>NUCLEOTIDE SEQUENCE [LARGE SCALE GENOMIC DNA]</scope>
    <source>
        <strain evidence="10">DSM 24740</strain>
    </source>
</reference>
<evidence type="ECO:0000256" key="5">
    <source>
        <dbReference type="ARBA" id="ARBA00022692"/>
    </source>
</evidence>
<dbReference type="InParanoid" id="A0A1H9L670"/>
<dbReference type="GO" id="GO:0005886">
    <property type="term" value="C:plasma membrane"/>
    <property type="evidence" value="ECO:0007669"/>
    <property type="project" value="UniProtKB-SubCell"/>
</dbReference>
<dbReference type="OrthoDB" id="9775735at2"/>
<comment type="subcellular location">
    <subcellularLocation>
        <location evidence="1">Cell membrane</location>
        <topology evidence="1">Multi-pass membrane protein</topology>
    </subcellularLocation>
</comment>
<keyword evidence="4" id="KW-1003">Cell membrane</keyword>
<feature type="transmembrane region" description="Helical" evidence="8">
    <location>
        <begin position="305"/>
        <end position="325"/>
    </location>
</feature>
<dbReference type="GO" id="GO:0022857">
    <property type="term" value="F:transmembrane transporter activity"/>
    <property type="evidence" value="ECO:0007669"/>
    <property type="project" value="InterPro"/>
</dbReference>
<dbReference type="RefSeq" id="WP_090171384.1">
    <property type="nucleotide sequence ID" value="NZ_FOFB01000023.1"/>
</dbReference>
<comment type="similarity">
    <text evidence="2">Belongs to the BCCT transporter (TC 2.A.15) family.</text>
</comment>
<feature type="transmembrane region" description="Helical" evidence="8">
    <location>
        <begin position="180"/>
        <end position="203"/>
    </location>
</feature>
<evidence type="ECO:0000256" key="2">
    <source>
        <dbReference type="ARBA" id="ARBA00005658"/>
    </source>
</evidence>
<dbReference type="EMBL" id="FOFB01000023">
    <property type="protein sequence ID" value="SER06934.1"/>
    <property type="molecule type" value="Genomic_DNA"/>
</dbReference>
<evidence type="ECO:0000313" key="9">
    <source>
        <dbReference type="EMBL" id="SER06934.1"/>
    </source>
</evidence>
<feature type="transmembrane region" description="Helical" evidence="8">
    <location>
        <begin position="466"/>
        <end position="484"/>
    </location>
</feature>